<dbReference type="InterPro" id="IPR007110">
    <property type="entry name" value="Ig-like_dom"/>
</dbReference>
<dbReference type="InterPro" id="IPR036179">
    <property type="entry name" value="Ig-like_dom_sf"/>
</dbReference>
<dbReference type="GO" id="GO:0005615">
    <property type="term" value="C:extracellular space"/>
    <property type="evidence" value="ECO:0007669"/>
    <property type="project" value="TreeGrafter"/>
</dbReference>
<evidence type="ECO:0000256" key="3">
    <source>
        <dbReference type="SAM" id="Phobius"/>
    </source>
</evidence>
<accession>A0A8C2H176</accession>
<evidence type="ECO:0000313" key="5">
    <source>
        <dbReference type="Ensembl" id="ENSCCRP00020011069.1"/>
    </source>
</evidence>
<evidence type="ECO:0000256" key="2">
    <source>
        <dbReference type="ARBA" id="ARBA00023319"/>
    </source>
</evidence>
<dbReference type="Proteomes" id="UP000694701">
    <property type="component" value="Unplaced"/>
</dbReference>
<dbReference type="PROSITE" id="PS50835">
    <property type="entry name" value="IG_LIKE"/>
    <property type="match status" value="1"/>
</dbReference>
<dbReference type="SUPFAM" id="SSF54452">
    <property type="entry name" value="MHC antigen-recognition domain"/>
    <property type="match status" value="1"/>
</dbReference>
<keyword evidence="3" id="KW-0472">Membrane</keyword>
<dbReference type="GO" id="GO:0009897">
    <property type="term" value="C:external side of plasma membrane"/>
    <property type="evidence" value="ECO:0007669"/>
    <property type="project" value="TreeGrafter"/>
</dbReference>
<dbReference type="PANTHER" id="PTHR16675:SF191">
    <property type="entry name" value="CLASS I HISTOCOMPATIBILITY ANTIGEN, F10 ALPHA CHAIN-LIKE-RELATED"/>
    <property type="match status" value="1"/>
</dbReference>
<dbReference type="Ensembl" id="ENSCCRT00020012263.1">
    <property type="protein sequence ID" value="ENSCCRP00020011069.1"/>
    <property type="gene ID" value="ENSCCRG00020005621.1"/>
</dbReference>
<name>A0A8C2H176_CYPCA</name>
<dbReference type="PROSITE" id="PS00290">
    <property type="entry name" value="IG_MHC"/>
    <property type="match status" value="1"/>
</dbReference>
<dbReference type="InterPro" id="IPR037055">
    <property type="entry name" value="MHC_I-like_Ag-recog_sf"/>
</dbReference>
<keyword evidence="2" id="KW-0393">Immunoglobulin domain</keyword>
<dbReference type="InterPro" id="IPR003597">
    <property type="entry name" value="Ig_C1-set"/>
</dbReference>
<feature type="transmembrane region" description="Helical" evidence="3">
    <location>
        <begin position="282"/>
        <end position="301"/>
    </location>
</feature>
<sequence>MVEIHIKYLFIIKKKNICVSGSHSLSLLSTYIQEETQFPKFSCTTTLDDITVGYYNSEIYIPKGNTTNEDDVIDSDYIKGISDYMYNSFLRRSALGLIHDNLCLIFLTGLNVYQTLVVCELLELDKAGKMIIKDAAGGYTTDELLLKPHLEEFKQEFAKFFYPICITTLRNYLKKRGGQVNRRITPNIRLIQKANSDSGGSRVSCLASGFYPRHINLTLFRDGQPPVSDHEITGGDLLPNADGTYQMRKSLEISAADKHKYTCSVTHLSLDNKLDIDLGETFVVVVLALGLVFLTVVAIFISRRRYRSGNT</sequence>
<evidence type="ECO:0000259" key="4">
    <source>
        <dbReference type="PROSITE" id="PS50835"/>
    </source>
</evidence>
<evidence type="ECO:0000313" key="6">
    <source>
        <dbReference type="Proteomes" id="UP000694701"/>
    </source>
</evidence>
<keyword evidence="3" id="KW-0812">Transmembrane</keyword>
<dbReference type="SUPFAM" id="SSF48726">
    <property type="entry name" value="Immunoglobulin"/>
    <property type="match status" value="1"/>
</dbReference>
<keyword evidence="3" id="KW-1133">Transmembrane helix</keyword>
<dbReference type="InterPro" id="IPR011162">
    <property type="entry name" value="MHC_I/II-like_Ag-recog"/>
</dbReference>
<dbReference type="Pfam" id="PF07654">
    <property type="entry name" value="C1-set"/>
    <property type="match status" value="1"/>
</dbReference>
<organism evidence="5 6">
    <name type="scientific">Cyprinus carpio</name>
    <name type="common">Common carp</name>
    <dbReference type="NCBI Taxonomy" id="7962"/>
    <lineage>
        <taxon>Eukaryota</taxon>
        <taxon>Metazoa</taxon>
        <taxon>Chordata</taxon>
        <taxon>Craniata</taxon>
        <taxon>Vertebrata</taxon>
        <taxon>Euteleostomi</taxon>
        <taxon>Actinopterygii</taxon>
        <taxon>Neopterygii</taxon>
        <taxon>Teleostei</taxon>
        <taxon>Ostariophysi</taxon>
        <taxon>Cypriniformes</taxon>
        <taxon>Cyprinidae</taxon>
        <taxon>Cyprininae</taxon>
        <taxon>Cyprinus</taxon>
    </lineage>
</organism>
<feature type="domain" description="Ig-like" evidence="4">
    <location>
        <begin position="186"/>
        <end position="275"/>
    </location>
</feature>
<dbReference type="InterPro" id="IPR013783">
    <property type="entry name" value="Ig-like_fold"/>
</dbReference>
<protein>
    <submittedName>
        <fullName evidence="5">Major histocompatibility complex class I LJA</fullName>
    </submittedName>
</protein>
<reference evidence="5" key="1">
    <citation type="submission" date="2025-08" db="UniProtKB">
        <authorList>
            <consortium name="Ensembl"/>
        </authorList>
    </citation>
    <scope>IDENTIFICATION</scope>
</reference>
<dbReference type="InterPro" id="IPR050208">
    <property type="entry name" value="MHC_class-I_related"/>
</dbReference>
<dbReference type="Gene3D" id="2.60.40.10">
    <property type="entry name" value="Immunoglobulins"/>
    <property type="match status" value="1"/>
</dbReference>
<dbReference type="Gene3D" id="3.30.500.10">
    <property type="entry name" value="MHC class I-like antigen recognition-like"/>
    <property type="match status" value="1"/>
</dbReference>
<dbReference type="InterPro" id="IPR003006">
    <property type="entry name" value="Ig/MHC_CS"/>
</dbReference>
<dbReference type="PANTHER" id="PTHR16675">
    <property type="entry name" value="MHC CLASS I-RELATED"/>
    <property type="match status" value="1"/>
</dbReference>
<dbReference type="AlphaFoldDB" id="A0A8C2H176"/>
<keyword evidence="1" id="KW-0325">Glycoprotein</keyword>
<evidence type="ECO:0000256" key="1">
    <source>
        <dbReference type="ARBA" id="ARBA00023180"/>
    </source>
</evidence>
<dbReference type="SMART" id="SM00407">
    <property type="entry name" value="IGc1"/>
    <property type="match status" value="1"/>
</dbReference>
<dbReference type="GO" id="GO:0006955">
    <property type="term" value="P:immune response"/>
    <property type="evidence" value="ECO:0007669"/>
    <property type="project" value="TreeGrafter"/>
</dbReference>
<proteinExistence type="predicted"/>